<accession>A0A7T0M0W8</accession>
<name>A0A7T0M0W8_9CAUD</name>
<protein>
    <submittedName>
        <fullName evidence="2">Uncharacterized protein</fullName>
    </submittedName>
</protein>
<proteinExistence type="predicted"/>
<evidence type="ECO:0000256" key="1">
    <source>
        <dbReference type="SAM" id="Phobius"/>
    </source>
</evidence>
<dbReference type="Proteomes" id="UP000594822">
    <property type="component" value="Segment"/>
</dbReference>
<sequence length="207" mass="22111">MYYTPGWGALMTLVGTLGGGLGGVYLTVKAQSRNLLSERVEAKRQTAKSLVVEIHANALLACDQADSMRLRMSRVTSTGDLSALSTLAEERRAARDEEVSTRRSMRKLVASLAISTESSSPLELLALTVTVAVGEYQHGVLQNVLTESVGVLRDVLNASSLPSRAEREAVLDSIIDGVDPVTDSELSDLKTAVNTAQKKLLDAARAL</sequence>
<evidence type="ECO:0000313" key="2">
    <source>
        <dbReference type="EMBL" id="QPL14028.1"/>
    </source>
</evidence>
<organism evidence="2 3">
    <name type="scientific">Gordonia phage Blino</name>
    <dbReference type="NCBI Taxonomy" id="2793696"/>
    <lineage>
        <taxon>Viruses</taxon>
        <taxon>Duplodnaviria</taxon>
        <taxon>Heunggongvirae</taxon>
        <taxon>Uroviricota</taxon>
        <taxon>Caudoviricetes</taxon>
        <taxon>Jujuvirus</taxon>
        <taxon>Jujuvirus blino</taxon>
    </lineage>
</organism>
<keyword evidence="3" id="KW-1185">Reference proteome</keyword>
<dbReference type="RefSeq" id="YP_010114169.1">
    <property type="nucleotide sequence ID" value="NC_055912.1"/>
</dbReference>
<dbReference type="KEGG" id="vg:65132730"/>
<gene>
    <name evidence="2" type="primary">80</name>
    <name evidence="2" type="ORF">SEA_BLINO_80</name>
</gene>
<keyword evidence="1" id="KW-0812">Transmembrane</keyword>
<dbReference type="GeneID" id="65132730"/>
<evidence type="ECO:0000313" key="3">
    <source>
        <dbReference type="Proteomes" id="UP000594822"/>
    </source>
</evidence>
<keyword evidence="1" id="KW-0472">Membrane</keyword>
<reference evidence="2 3" key="1">
    <citation type="submission" date="2020-11" db="EMBL/GenBank/DDBJ databases">
        <authorList>
            <person name="Abbas M."/>
            <person name="Al-Sayah O.M."/>
            <person name="Andersen R.L.H."/>
            <person name="Bergmann J.E."/>
            <person name="Bova E."/>
            <person name="Brown M.E."/>
            <person name="Bubb C.A."/>
            <person name="Burke A.C."/>
            <person name="Callaghan L.J."/>
            <person name="Cen M."/>
            <person name="Choy S."/>
            <person name="Cooney E.A."/>
            <person name="Costea E.M."/>
            <person name="Dean S.N."/>
            <person name="DeRose A."/>
            <person name="Dusenberry H.A."/>
            <person name="English J.H."/>
            <person name="Evans K.M."/>
            <person name="Ganiere N.C."/>
            <person name="Gidwani K.N."/>
            <person name="Giroski J.N."/>
            <person name="Golden E.M."/>
            <person name="Gonzalez D."/>
            <person name="Graham A.P."/>
            <person name="Guo Y."/>
            <person name="Hua K.S."/>
            <person name="Huynh L.M."/>
            <person name="Isaac D.M."/>
            <person name="Karmazyn C.B."/>
            <person name="Keith A.M."/>
            <person name="Khattri M.R."/>
            <person name="Khieu A.S."/>
            <person name="Khripkova S.C."/>
            <person name="Kim J.W."/>
            <person name="Lane S.C."/>
            <person name="Lascola A.T."/>
            <person name="Loui A.O."/>
            <person name="Lux A.T."/>
            <person name="Mannino A.M."/>
            <person name="Marcinko M.S."/>
            <person name="Martin A."/>
            <person name="Marvil H.G."/>
            <person name="May R.M."/>
            <person name="Mihalic J.A."/>
            <person name="Mullen A.E."/>
            <person name="Neal C.V."/>
            <person name="Neal M.A."/>
            <person name="Ortiz G."/>
            <person name="Patel R.U."/>
            <person name="Pathapadu A.S."/>
            <person name="Pellegrino J."/>
            <person name="Perks C.M."/>
            <person name="Peschel J.L."/>
            <person name="Peters W.T."/>
            <person name="Plenty T.M."/>
            <person name="Ramnath S.P."/>
            <person name="Ranatunga R.N."/>
            <person name="Reed E.A."/>
            <person name="Rockhill M.J."/>
            <person name="Rupp J.S."/>
            <person name="Salmon W.P."/>
            <person name="Santora M.A."/>
            <person name="Satcho E.S."/>
            <person name="Sathasivam A."/>
            <person name="Schartner A.G."/>
            <person name="Sergi R."/>
            <person name="Shannon L.C."/>
            <person name="Shay K.-I.J."/>
            <person name="Steinmetz E.L."/>
            <person name="Stern A.M."/>
            <person name="Vanacore A.D."/>
            <person name="Xu K."/>
            <person name="Grousd J.A."/>
            <person name="Warner M.H."/>
            <person name="Garlena R.A."/>
            <person name="Russell D.A."/>
            <person name="Pope W.H."/>
            <person name="Jacobs-Sera D."/>
            <person name="Hatfull G.F."/>
        </authorList>
    </citation>
    <scope>NUCLEOTIDE SEQUENCE [LARGE SCALE GENOMIC DNA]</scope>
</reference>
<feature type="transmembrane region" description="Helical" evidence="1">
    <location>
        <begin position="6"/>
        <end position="28"/>
    </location>
</feature>
<dbReference type="EMBL" id="MW291016">
    <property type="protein sequence ID" value="QPL14028.1"/>
    <property type="molecule type" value="Genomic_DNA"/>
</dbReference>
<keyword evidence="1" id="KW-1133">Transmembrane helix</keyword>